<protein>
    <submittedName>
        <fullName evidence="1">Uncharacterized protein</fullName>
    </submittedName>
</protein>
<dbReference type="AlphaFoldDB" id="A0A174VDW0"/>
<reference evidence="1 2" key="1">
    <citation type="submission" date="2015-09" db="EMBL/GenBank/DDBJ databases">
        <authorList>
            <consortium name="Pathogen Informatics"/>
        </authorList>
    </citation>
    <scope>NUCLEOTIDE SEQUENCE [LARGE SCALE GENOMIC DNA]</scope>
    <source>
        <strain evidence="1 2">2789STDY5834946</strain>
    </source>
</reference>
<accession>A0A174VDW0</accession>
<sequence>MKYKLYTYDMYTLERPNTFCTPYYSSLYENNIEVRHTEFINIDKKEQSDEFM</sequence>
<evidence type="ECO:0000313" key="1">
    <source>
        <dbReference type="EMBL" id="CUQ31341.1"/>
    </source>
</evidence>
<name>A0A174VDW0_9BACE</name>
<dbReference type="EMBL" id="CZBL01000010">
    <property type="protein sequence ID" value="CUQ31341.1"/>
    <property type="molecule type" value="Genomic_DNA"/>
</dbReference>
<organism evidence="1 2">
    <name type="scientific">Bacteroides caccae</name>
    <dbReference type="NCBI Taxonomy" id="47678"/>
    <lineage>
        <taxon>Bacteria</taxon>
        <taxon>Pseudomonadati</taxon>
        <taxon>Bacteroidota</taxon>
        <taxon>Bacteroidia</taxon>
        <taxon>Bacteroidales</taxon>
        <taxon>Bacteroidaceae</taxon>
        <taxon>Bacteroides</taxon>
    </lineage>
</organism>
<proteinExistence type="predicted"/>
<evidence type="ECO:0000313" key="2">
    <source>
        <dbReference type="Proteomes" id="UP000095725"/>
    </source>
</evidence>
<gene>
    <name evidence="1" type="ORF">ERS852558_02565</name>
</gene>
<dbReference type="RefSeq" id="WP_157446796.1">
    <property type="nucleotide sequence ID" value="NZ_CZBL01000010.1"/>
</dbReference>
<dbReference type="Proteomes" id="UP000095725">
    <property type="component" value="Unassembled WGS sequence"/>
</dbReference>